<dbReference type="OrthoDB" id="3047693at2759"/>
<reference evidence="2" key="1">
    <citation type="submission" date="2020-05" db="EMBL/GenBank/DDBJ databases">
        <title>Mycena genomes resolve the evolution of fungal bioluminescence.</title>
        <authorList>
            <person name="Tsai I.J."/>
        </authorList>
    </citation>
    <scope>NUCLEOTIDE SEQUENCE</scope>
    <source>
        <strain evidence="2">160909Yilan</strain>
    </source>
</reference>
<evidence type="ECO:0000313" key="3">
    <source>
        <dbReference type="Proteomes" id="UP000623467"/>
    </source>
</evidence>
<keyword evidence="3" id="KW-1185">Reference proteome</keyword>
<keyword evidence="1" id="KW-0175">Coiled coil</keyword>
<evidence type="ECO:0008006" key="4">
    <source>
        <dbReference type="Google" id="ProtNLM"/>
    </source>
</evidence>
<dbReference type="AlphaFoldDB" id="A0A8H6X6W7"/>
<gene>
    <name evidence="2" type="ORF">MSAN_02343200</name>
</gene>
<evidence type="ECO:0000256" key="1">
    <source>
        <dbReference type="SAM" id="Coils"/>
    </source>
</evidence>
<evidence type="ECO:0000313" key="2">
    <source>
        <dbReference type="EMBL" id="KAF7335324.1"/>
    </source>
</evidence>
<accession>A0A8H6X6W7</accession>
<protein>
    <recommendedName>
        <fullName evidence="4">F-box domain-containing protein</fullName>
    </recommendedName>
</protein>
<comment type="caution">
    <text evidence="2">The sequence shown here is derived from an EMBL/GenBank/DDBJ whole genome shotgun (WGS) entry which is preliminary data.</text>
</comment>
<proteinExistence type="predicted"/>
<feature type="coiled-coil region" evidence="1">
    <location>
        <begin position="21"/>
        <end position="48"/>
    </location>
</feature>
<name>A0A8H6X6W7_9AGAR</name>
<sequence>MATDNLRRRLAELDAPTQMTRDDLRRRLAELNTQILEHKRVLHDLEAARAAVEHDLFTTPYPVLTLAPEITAEIFVRCLPGLERTGRRYHGDLSPMLLMRVCRAWRDIALATPKLWSILELSLKPLNSLHTFFVVIRIESTISNYAPLREHLRHLGDPFELPLLRSVKLFCPDYDNSVSVTVFDRAPLLHKLHAAHVLPNCVSLPWLQLTIFEGSIDDLQLFDRAPNLVEVTCTLDLVRNPSSFARKAHIRLRSLTIKRGVGYILQNLTLSALQHLDVSSESCDMELEAFIKRSRSPLLSLSVKATGRDFDRTRYLFLVATTLENLHIHSPSENTISSIFSLHAPSTLSAESFPNIRKLTLDGVDPRYGPDLLGLLDFLDSRSDCLPSFRLVWDYSPFLDYECYFGGSEETISAHLSRLAQDGMDIYLGTDEKNYVL</sequence>
<dbReference type="Proteomes" id="UP000623467">
    <property type="component" value="Unassembled WGS sequence"/>
</dbReference>
<organism evidence="2 3">
    <name type="scientific">Mycena sanguinolenta</name>
    <dbReference type="NCBI Taxonomy" id="230812"/>
    <lineage>
        <taxon>Eukaryota</taxon>
        <taxon>Fungi</taxon>
        <taxon>Dikarya</taxon>
        <taxon>Basidiomycota</taxon>
        <taxon>Agaricomycotina</taxon>
        <taxon>Agaricomycetes</taxon>
        <taxon>Agaricomycetidae</taxon>
        <taxon>Agaricales</taxon>
        <taxon>Marasmiineae</taxon>
        <taxon>Mycenaceae</taxon>
        <taxon>Mycena</taxon>
    </lineage>
</organism>
<dbReference type="EMBL" id="JACAZH010000041">
    <property type="protein sequence ID" value="KAF7335324.1"/>
    <property type="molecule type" value="Genomic_DNA"/>
</dbReference>